<gene>
    <name evidence="1" type="ORF">M9H77_08408</name>
</gene>
<accession>A0ACC0BY39</accession>
<reference evidence="2" key="1">
    <citation type="journal article" date="2023" name="Nat. Plants">
        <title>Single-cell RNA sequencing provides a high-resolution roadmap for understanding the multicellular compartmentation of specialized metabolism.</title>
        <authorList>
            <person name="Sun S."/>
            <person name="Shen X."/>
            <person name="Li Y."/>
            <person name="Li Y."/>
            <person name="Wang S."/>
            <person name="Li R."/>
            <person name="Zhang H."/>
            <person name="Shen G."/>
            <person name="Guo B."/>
            <person name="Wei J."/>
            <person name="Xu J."/>
            <person name="St-Pierre B."/>
            <person name="Chen S."/>
            <person name="Sun C."/>
        </authorList>
    </citation>
    <scope>NUCLEOTIDE SEQUENCE [LARGE SCALE GENOMIC DNA]</scope>
</reference>
<name>A0ACC0BY39_CATRO</name>
<comment type="caution">
    <text evidence="1">The sequence shown here is derived from an EMBL/GenBank/DDBJ whole genome shotgun (WGS) entry which is preliminary data.</text>
</comment>
<organism evidence="1 2">
    <name type="scientific">Catharanthus roseus</name>
    <name type="common">Madagascar periwinkle</name>
    <name type="synonym">Vinca rosea</name>
    <dbReference type="NCBI Taxonomy" id="4058"/>
    <lineage>
        <taxon>Eukaryota</taxon>
        <taxon>Viridiplantae</taxon>
        <taxon>Streptophyta</taxon>
        <taxon>Embryophyta</taxon>
        <taxon>Tracheophyta</taxon>
        <taxon>Spermatophyta</taxon>
        <taxon>Magnoliopsida</taxon>
        <taxon>eudicotyledons</taxon>
        <taxon>Gunneridae</taxon>
        <taxon>Pentapetalae</taxon>
        <taxon>asterids</taxon>
        <taxon>lamiids</taxon>
        <taxon>Gentianales</taxon>
        <taxon>Apocynaceae</taxon>
        <taxon>Rauvolfioideae</taxon>
        <taxon>Vinceae</taxon>
        <taxon>Catharanthinae</taxon>
        <taxon>Catharanthus</taxon>
    </lineage>
</organism>
<evidence type="ECO:0000313" key="1">
    <source>
        <dbReference type="EMBL" id="KAI5677458.1"/>
    </source>
</evidence>
<dbReference type="Proteomes" id="UP001060085">
    <property type="component" value="Linkage Group LG02"/>
</dbReference>
<sequence length="134" mass="15539">MSHQKKESAMEEKIRVEQESFTRNEVVIESISSSLKEYECKKSVVSTKESEGKTKESECLIENHERNLKLKTWKMKEFSNTSSTKPQASFFSYKQSQFFKFLTTTCGTKSNHGMKAKGEDMNLCGCNPWKENER</sequence>
<dbReference type="EMBL" id="CM044702">
    <property type="protein sequence ID" value="KAI5677458.1"/>
    <property type="molecule type" value="Genomic_DNA"/>
</dbReference>
<proteinExistence type="predicted"/>
<keyword evidence="2" id="KW-1185">Reference proteome</keyword>
<protein>
    <submittedName>
        <fullName evidence="1">Uncharacterized protein</fullName>
    </submittedName>
</protein>
<evidence type="ECO:0000313" key="2">
    <source>
        <dbReference type="Proteomes" id="UP001060085"/>
    </source>
</evidence>